<keyword evidence="4" id="KW-1185">Reference proteome</keyword>
<dbReference type="GO" id="GO:0016491">
    <property type="term" value="F:oxidoreductase activity"/>
    <property type="evidence" value="ECO:0007669"/>
    <property type="project" value="TreeGrafter"/>
</dbReference>
<dbReference type="AlphaFoldDB" id="A0AAX1NDT6"/>
<dbReference type="Pfam" id="PF11783">
    <property type="entry name" value="Cytochrome_cB"/>
    <property type="match status" value="1"/>
</dbReference>
<evidence type="ECO:0000313" key="3">
    <source>
        <dbReference type="EMBL" id="QWG04535.1"/>
    </source>
</evidence>
<dbReference type="KEGG" id="fya:KMW28_26930"/>
<sequence>MKKNILIIVFFNFLAIVLFNVFWSDVESSKANTNLVELKQKFSKKKKKIVDHSKFEILQQDFINPTDVTTACISCHQERHHEVMESNHWNWEREEYIEGRGVTYLGKKNIINNFCIGATGNEQACAKCHIGYGYEKNEVFFATEKNVDCLACHNGVDDYIKNGGWGKPNDKVDLKLVAQSVGHTSKANCGTCHFFSGGGNNVKHGDLEVAQLDCSREVDVHMASDGIDLSCTDCHVAENHNIKGKLYSLSSENKNRATCEDCHTSIAHQNDILNSHTKKIACQTCHIPTYAKENATKMTWDWSTAGKLKDGKPYHTEDEMGNHDYLSIKGSFTWEKNVKPEYIFFNGTADHYVFGDKADTLSPIQINTLHGSYADGKIIPVKVHRAVQPYDPENKILIQPYTFNPEKGSGAYWTDFDWVEASRIGQKKLGLPFSGKVDFAKTEMYWPINHMVSPKENSMSCVECHTRASEGRLFQLAGFYMPGRDTTDWLDQAGKWLILLSILGVVTHAIIRVYFKIIN</sequence>
<keyword evidence="1" id="KW-0732">Signal</keyword>
<keyword evidence="2" id="KW-0812">Transmembrane</keyword>
<evidence type="ECO:0000313" key="4">
    <source>
        <dbReference type="Proteomes" id="UP000678679"/>
    </source>
</evidence>
<dbReference type="Gene3D" id="1.10.1130.10">
    <property type="entry name" value="Flavocytochrome C3, Chain A"/>
    <property type="match status" value="1"/>
</dbReference>
<evidence type="ECO:0000256" key="2">
    <source>
        <dbReference type="SAM" id="Phobius"/>
    </source>
</evidence>
<feature type="transmembrane region" description="Helical" evidence="2">
    <location>
        <begin position="5"/>
        <end position="23"/>
    </location>
</feature>
<dbReference type="PANTHER" id="PTHR35038">
    <property type="entry name" value="DISSIMILATORY SULFITE REDUCTASE SIRA"/>
    <property type="match status" value="1"/>
</dbReference>
<dbReference type="EMBL" id="CP076133">
    <property type="protein sequence ID" value="QWG04535.1"/>
    <property type="molecule type" value="Genomic_DNA"/>
</dbReference>
<dbReference type="InterPro" id="IPR024673">
    <property type="entry name" value="Octahem_Cyt_c"/>
</dbReference>
<dbReference type="RefSeq" id="WP_169665427.1">
    <property type="nucleotide sequence ID" value="NZ_CP076133.1"/>
</dbReference>
<keyword evidence="2" id="KW-0472">Membrane</keyword>
<dbReference type="NCBIfam" id="TIGR04315">
    <property type="entry name" value="octaheme_Shew"/>
    <property type="match status" value="1"/>
</dbReference>
<dbReference type="PIRSF" id="PIRSF039014">
    <property type="entry name" value="OTR_cyc"/>
    <property type="match status" value="1"/>
</dbReference>
<dbReference type="InterPro" id="IPR036280">
    <property type="entry name" value="Multihaem_cyt_sf"/>
</dbReference>
<dbReference type="SUPFAM" id="SSF48695">
    <property type="entry name" value="Multiheme cytochromes"/>
    <property type="match status" value="1"/>
</dbReference>
<organism evidence="3 4">
    <name type="scientific">Flammeovirga yaeyamensis</name>
    <dbReference type="NCBI Taxonomy" id="367791"/>
    <lineage>
        <taxon>Bacteria</taxon>
        <taxon>Pseudomonadati</taxon>
        <taxon>Bacteroidota</taxon>
        <taxon>Cytophagia</taxon>
        <taxon>Cytophagales</taxon>
        <taxon>Flammeovirgaceae</taxon>
        <taxon>Flammeovirga</taxon>
    </lineage>
</organism>
<reference evidence="3 4" key="1">
    <citation type="submission" date="2021-05" db="EMBL/GenBank/DDBJ databases">
        <title>Comparative genomic studies on the polysaccharide-degrading batcterial strains of the Flammeovirga genus.</title>
        <authorList>
            <person name="Zewei F."/>
            <person name="Zheng Z."/>
            <person name="Yu L."/>
            <person name="Ruyue G."/>
            <person name="Yanhong M."/>
            <person name="Yuanyuan C."/>
            <person name="Jingyan G."/>
            <person name="Wenjun H."/>
        </authorList>
    </citation>
    <scope>NUCLEOTIDE SEQUENCE [LARGE SCALE GENOMIC DNA]</scope>
    <source>
        <strain evidence="3 4">NBRC:100898</strain>
    </source>
</reference>
<gene>
    <name evidence="3" type="ORF">KMW28_26930</name>
</gene>
<evidence type="ECO:0000256" key="1">
    <source>
        <dbReference type="ARBA" id="ARBA00022729"/>
    </source>
</evidence>
<feature type="transmembrane region" description="Helical" evidence="2">
    <location>
        <begin position="496"/>
        <end position="515"/>
    </location>
</feature>
<accession>A0AAX1NDT6</accession>
<name>A0AAX1NDT6_9BACT</name>
<protein>
    <submittedName>
        <fullName evidence="3">Tetrathionate reductase family octaheme c-type cytochrome</fullName>
    </submittedName>
</protein>
<proteinExistence type="predicted"/>
<dbReference type="PANTHER" id="PTHR35038:SF5">
    <property type="entry name" value="CYTOCHROME C-TYPE PROTEIN NRFB"/>
    <property type="match status" value="1"/>
</dbReference>
<keyword evidence="2" id="KW-1133">Transmembrane helix</keyword>
<dbReference type="InterPro" id="IPR051829">
    <property type="entry name" value="Multiheme_Cytochr_ET"/>
</dbReference>
<dbReference type="Proteomes" id="UP000678679">
    <property type="component" value="Chromosome 2"/>
</dbReference>